<keyword evidence="1" id="KW-0472">Membrane</keyword>
<keyword evidence="1" id="KW-1133">Transmembrane helix</keyword>
<gene>
    <name evidence="2" type="ORF">MAMT_01056</name>
</gene>
<keyword evidence="3" id="KW-1185">Reference proteome</keyword>
<accession>A0A5E6MLB2</accession>
<dbReference type="RefSeq" id="WP_142659935.1">
    <property type="nucleotide sequence ID" value="NZ_CABFVA020000061.1"/>
</dbReference>
<evidence type="ECO:0000313" key="2">
    <source>
        <dbReference type="EMBL" id="VVM06214.1"/>
    </source>
</evidence>
<keyword evidence="1" id="KW-0812">Transmembrane</keyword>
<dbReference type="OrthoDB" id="205601at2"/>
<organism evidence="2 3">
    <name type="scientific">Methylacidimicrobium tartarophylax</name>
    <dbReference type="NCBI Taxonomy" id="1041768"/>
    <lineage>
        <taxon>Bacteria</taxon>
        <taxon>Pseudomonadati</taxon>
        <taxon>Verrucomicrobiota</taxon>
        <taxon>Methylacidimicrobium</taxon>
    </lineage>
</organism>
<dbReference type="Proteomes" id="UP000334923">
    <property type="component" value="Unassembled WGS sequence"/>
</dbReference>
<dbReference type="Gene3D" id="6.10.250.2540">
    <property type="match status" value="1"/>
</dbReference>
<name>A0A5E6MLB2_9BACT</name>
<reference evidence="2 3" key="1">
    <citation type="submission" date="2019-09" db="EMBL/GenBank/DDBJ databases">
        <authorList>
            <person name="Cremers G."/>
        </authorList>
    </citation>
    <scope>NUCLEOTIDE SEQUENCE [LARGE SCALE GENOMIC DNA]</scope>
    <source>
        <strain evidence="2">4A</strain>
    </source>
</reference>
<sequence length="70" mass="8356">MDWPQTLTLLGGLAAILFSLFHPFDKRFEQVDKRFELVDKRIDDLRADTTSRLDRIERLLERLLKPELSR</sequence>
<evidence type="ECO:0000313" key="3">
    <source>
        <dbReference type="Proteomes" id="UP000334923"/>
    </source>
</evidence>
<protein>
    <submittedName>
        <fullName evidence="2">Uncharacterized protein</fullName>
    </submittedName>
</protein>
<dbReference type="AlphaFoldDB" id="A0A5E6MLB2"/>
<dbReference type="EMBL" id="CABFVA020000061">
    <property type="protein sequence ID" value="VVM06214.1"/>
    <property type="molecule type" value="Genomic_DNA"/>
</dbReference>
<evidence type="ECO:0000256" key="1">
    <source>
        <dbReference type="SAM" id="Phobius"/>
    </source>
</evidence>
<feature type="transmembrane region" description="Helical" evidence="1">
    <location>
        <begin position="6"/>
        <end position="24"/>
    </location>
</feature>
<proteinExistence type="predicted"/>